<evidence type="ECO:0008006" key="3">
    <source>
        <dbReference type="Google" id="ProtNLM"/>
    </source>
</evidence>
<reference evidence="1 2" key="1">
    <citation type="journal article" date="2024" name="IMA Fungus">
        <title>Apiospora arundinis, a panoply of carbohydrate-active enzymes and secondary metabolites.</title>
        <authorList>
            <person name="Sorensen T."/>
            <person name="Petersen C."/>
            <person name="Muurmann A.T."/>
            <person name="Christiansen J.V."/>
            <person name="Brundto M.L."/>
            <person name="Overgaard C.K."/>
            <person name="Boysen A.T."/>
            <person name="Wollenberg R.D."/>
            <person name="Larsen T.O."/>
            <person name="Sorensen J.L."/>
            <person name="Nielsen K.L."/>
            <person name="Sondergaard T.E."/>
        </authorList>
    </citation>
    <scope>NUCLEOTIDE SEQUENCE [LARGE SCALE GENOMIC DNA]</scope>
    <source>
        <strain evidence="1 2">AAU 773</strain>
    </source>
</reference>
<gene>
    <name evidence="1" type="ORF">PGQ11_009465</name>
</gene>
<organism evidence="1 2">
    <name type="scientific">Apiospora arundinis</name>
    <dbReference type="NCBI Taxonomy" id="335852"/>
    <lineage>
        <taxon>Eukaryota</taxon>
        <taxon>Fungi</taxon>
        <taxon>Dikarya</taxon>
        <taxon>Ascomycota</taxon>
        <taxon>Pezizomycotina</taxon>
        <taxon>Sordariomycetes</taxon>
        <taxon>Xylariomycetidae</taxon>
        <taxon>Amphisphaeriales</taxon>
        <taxon>Apiosporaceae</taxon>
        <taxon>Apiospora</taxon>
    </lineage>
</organism>
<sequence>MWPRHSRTKKNHWMITGFYTDLKPPTALRAAVSAGHGDVVRLLLRPEHRLQPLASRGTPDEGPPLYERENPGSWLIRHLISLGAQTTEDKYRNGKEKGKRFIRDVHVTQRTWEWISKF</sequence>
<protein>
    <recommendedName>
        <fullName evidence="3">Ankyrin repeat protein</fullName>
    </recommendedName>
</protein>
<evidence type="ECO:0000313" key="2">
    <source>
        <dbReference type="Proteomes" id="UP001390339"/>
    </source>
</evidence>
<dbReference type="EMBL" id="JAPCWZ010000005">
    <property type="protein sequence ID" value="KAK8863230.1"/>
    <property type="molecule type" value="Genomic_DNA"/>
</dbReference>
<evidence type="ECO:0000313" key="1">
    <source>
        <dbReference type="EMBL" id="KAK8863230.1"/>
    </source>
</evidence>
<comment type="caution">
    <text evidence="1">The sequence shown here is derived from an EMBL/GenBank/DDBJ whole genome shotgun (WGS) entry which is preliminary data.</text>
</comment>
<name>A0ABR2II12_9PEZI</name>
<keyword evidence="2" id="KW-1185">Reference proteome</keyword>
<proteinExistence type="predicted"/>
<accession>A0ABR2II12</accession>
<dbReference type="Proteomes" id="UP001390339">
    <property type="component" value="Unassembled WGS sequence"/>
</dbReference>